<evidence type="ECO:0000256" key="13">
    <source>
        <dbReference type="ARBA" id="ARBA00023150"/>
    </source>
</evidence>
<dbReference type="InterPro" id="IPR002820">
    <property type="entry name" value="Mopterin_CF_biosynth-C_dom"/>
</dbReference>
<evidence type="ECO:0000256" key="16">
    <source>
        <dbReference type="SAM" id="MobiDB-lite"/>
    </source>
</evidence>
<dbReference type="InterPro" id="IPR007197">
    <property type="entry name" value="rSAM"/>
</dbReference>
<keyword evidence="19" id="KW-1185">Reference proteome</keyword>
<evidence type="ECO:0000256" key="5">
    <source>
        <dbReference type="ARBA" id="ARBA00009862"/>
    </source>
</evidence>
<dbReference type="Gene3D" id="3.20.20.70">
    <property type="entry name" value="Aldolase class I"/>
    <property type="match status" value="1"/>
</dbReference>
<comment type="similarity">
    <text evidence="4">In the C-terminal section; belongs to the MoaC family.</text>
</comment>
<keyword evidence="10" id="KW-0408">Iron</keyword>
<dbReference type="InterPro" id="IPR010505">
    <property type="entry name" value="MoaA_twitch"/>
</dbReference>
<comment type="pathway">
    <text evidence="3">Cofactor biosynthesis; molybdopterin biosynthesis.</text>
</comment>
<keyword evidence="14" id="KW-0456">Lyase</keyword>
<accession>I2G3P2</accession>
<comment type="catalytic activity">
    <reaction evidence="1">
        <text>(8S)-3',8-cyclo-7,8-dihydroguanosine 5'-triphosphate = cyclic pyranopterin phosphate + diphosphate</text>
        <dbReference type="Rhea" id="RHEA:49580"/>
        <dbReference type="ChEBI" id="CHEBI:33019"/>
        <dbReference type="ChEBI" id="CHEBI:59648"/>
        <dbReference type="ChEBI" id="CHEBI:131766"/>
        <dbReference type="EC" id="4.6.1.17"/>
    </reaction>
</comment>
<dbReference type="InterPro" id="IPR036522">
    <property type="entry name" value="MoaC_sf"/>
</dbReference>
<dbReference type="NCBIfam" id="TIGR02666">
    <property type="entry name" value="moaA"/>
    <property type="match status" value="1"/>
</dbReference>
<organism evidence="18 19">
    <name type="scientific">Ustilago hordei</name>
    <name type="common">Barley covered smut fungus</name>
    <dbReference type="NCBI Taxonomy" id="120017"/>
    <lineage>
        <taxon>Eukaryota</taxon>
        <taxon>Fungi</taxon>
        <taxon>Dikarya</taxon>
        <taxon>Basidiomycota</taxon>
        <taxon>Ustilaginomycotina</taxon>
        <taxon>Ustilaginomycetes</taxon>
        <taxon>Ustilaginales</taxon>
        <taxon>Ustilaginaceae</taxon>
        <taxon>Ustilago</taxon>
    </lineage>
</organism>
<dbReference type="CDD" id="cd01335">
    <property type="entry name" value="Radical_SAM"/>
    <property type="match status" value="1"/>
</dbReference>
<dbReference type="Pfam" id="PF04055">
    <property type="entry name" value="Radical_SAM"/>
    <property type="match status" value="1"/>
</dbReference>
<evidence type="ECO:0000256" key="9">
    <source>
        <dbReference type="ARBA" id="ARBA00022741"/>
    </source>
</evidence>
<dbReference type="SFLD" id="SFLDG01386">
    <property type="entry name" value="main_SPASM_domain-containing"/>
    <property type="match status" value="1"/>
</dbReference>
<evidence type="ECO:0000256" key="14">
    <source>
        <dbReference type="ARBA" id="ARBA00023239"/>
    </source>
</evidence>
<dbReference type="SUPFAM" id="SSF102114">
    <property type="entry name" value="Radical SAM enzymes"/>
    <property type="match status" value="1"/>
</dbReference>
<dbReference type="InterPro" id="IPR023045">
    <property type="entry name" value="MoaC"/>
</dbReference>
<dbReference type="InterPro" id="IPR050105">
    <property type="entry name" value="MoCo_biosynth_MoaA/MoaC"/>
</dbReference>
<dbReference type="NCBIfam" id="NF006870">
    <property type="entry name" value="PRK09364.1"/>
    <property type="match status" value="1"/>
</dbReference>
<dbReference type="Proteomes" id="UP000006174">
    <property type="component" value="Unassembled WGS sequence"/>
</dbReference>
<evidence type="ECO:0000256" key="7">
    <source>
        <dbReference type="ARBA" id="ARBA00022691"/>
    </source>
</evidence>
<dbReference type="GO" id="GO:0061798">
    <property type="term" value="F:GTP 3',8'-cyclase activity"/>
    <property type="evidence" value="ECO:0007669"/>
    <property type="project" value="UniProtKB-EC"/>
</dbReference>
<proteinExistence type="inferred from homology"/>
<comment type="catalytic activity">
    <reaction evidence="15">
        <text>GTP + AH2 + S-adenosyl-L-methionine = (8S)-3',8-cyclo-7,8-dihydroguanosine 5'-triphosphate + 5'-deoxyadenosine + L-methionine + A + H(+)</text>
        <dbReference type="Rhea" id="RHEA:49576"/>
        <dbReference type="ChEBI" id="CHEBI:13193"/>
        <dbReference type="ChEBI" id="CHEBI:15378"/>
        <dbReference type="ChEBI" id="CHEBI:17319"/>
        <dbReference type="ChEBI" id="CHEBI:17499"/>
        <dbReference type="ChEBI" id="CHEBI:37565"/>
        <dbReference type="ChEBI" id="CHEBI:57844"/>
        <dbReference type="ChEBI" id="CHEBI:59789"/>
        <dbReference type="ChEBI" id="CHEBI:131766"/>
        <dbReference type="EC" id="4.1.99.22"/>
    </reaction>
</comment>
<name>I2G3P2_USTHO</name>
<evidence type="ECO:0000256" key="3">
    <source>
        <dbReference type="ARBA" id="ARBA00005046"/>
    </source>
</evidence>
<dbReference type="SMART" id="SM00729">
    <property type="entry name" value="Elp3"/>
    <property type="match status" value="1"/>
</dbReference>
<dbReference type="InterPro" id="IPR006638">
    <property type="entry name" value="Elp3/MiaA/NifB-like_rSAM"/>
</dbReference>
<evidence type="ECO:0000256" key="1">
    <source>
        <dbReference type="ARBA" id="ARBA00001637"/>
    </source>
</evidence>
<dbReference type="NCBIfam" id="TIGR00581">
    <property type="entry name" value="moaC"/>
    <property type="match status" value="1"/>
</dbReference>
<dbReference type="InterPro" id="IPR058240">
    <property type="entry name" value="rSAM_sf"/>
</dbReference>
<dbReference type="CDD" id="cd01420">
    <property type="entry name" value="MoaC_PE"/>
    <property type="match status" value="1"/>
</dbReference>
<keyword evidence="7" id="KW-0949">S-adenosyl-L-methionine</keyword>
<dbReference type="PROSITE" id="PS01305">
    <property type="entry name" value="MOAA_NIFB_PQQE"/>
    <property type="match status" value="1"/>
</dbReference>
<protein>
    <submittedName>
        <fullName evidence="18">Related to Molybdopterin biosynthesis CNX2 protein</fullName>
    </submittedName>
</protein>
<dbReference type="PANTHER" id="PTHR22960">
    <property type="entry name" value="MOLYBDOPTERIN COFACTOR SYNTHESIS PROTEIN A"/>
    <property type="match status" value="1"/>
</dbReference>
<dbReference type="InterPro" id="IPR000385">
    <property type="entry name" value="MoaA_NifB_PqqE_Fe-S-bd_CS"/>
</dbReference>
<dbReference type="EMBL" id="CAGI01000185">
    <property type="protein sequence ID" value="CCF53785.1"/>
    <property type="molecule type" value="Genomic_DNA"/>
</dbReference>
<comment type="caution">
    <text evidence="18">The sequence shown here is derived from an EMBL/GenBank/DDBJ whole genome shotgun (WGS) entry which is preliminary data.</text>
</comment>
<dbReference type="Pfam" id="PF01967">
    <property type="entry name" value="MoaC"/>
    <property type="match status" value="1"/>
</dbReference>
<dbReference type="OMA" id="QTVHMTS"/>
<dbReference type="PANTHER" id="PTHR22960:SF0">
    <property type="entry name" value="MOLYBDENUM COFACTOR BIOSYNTHESIS PROTEIN 1"/>
    <property type="match status" value="1"/>
</dbReference>
<dbReference type="UniPathway" id="UPA00344"/>
<dbReference type="HOGENOM" id="CLU_009273_7_0_1"/>
<dbReference type="AlphaFoldDB" id="I2G3P2"/>
<dbReference type="GO" id="GO:0005525">
    <property type="term" value="F:GTP binding"/>
    <property type="evidence" value="ECO:0007669"/>
    <property type="project" value="UniProtKB-KW"/>
</dbReference>
<keyword evidence="9" id="KW-0547">Nucleotide-binding</keyword>
<dbReference type="SUPFAM" id="SSF55040">
    <property type="entry name" value="Molybdenum cofactor biosynthesis protein C, MoaC"/>
    <property type="match status" value="1"/>
</dbReference>
<dbReference type="PROSITE" id="PS51918">
    <property type="entry name" value="RADICAL_SAM"/>
    <property type="match status" value="1"/>
</dbReference>
<dbReference type="InterPro" id="IPR047594">
    <property type="entry name" value="MoaC_bact/euk"/>
</dbReference>
<gene>
    <name evidence="18" type="ORF">UHOR_00123</name>
</gene>
<dbReference type="Gene3D" id="3.30.70.640">
    <property type="entry name" value="Molybdopterin cofactor biosynthesis C (MoaC) domain"/>
    <property type="match status" value="1"/>
</dbReference>
<keyword evidence="8" id="KW-0479">Metal-binding</keyword>
<evidence type="ECO:0000256" key="4">
    <source>
        <dbReference type="ARBA" id="ARBA00008484"/>
    </source>
</evidence>
<evidence type="ECO:0000256" key="8">
    <source>
        <dbReference type="ARBA" id="ARBA00022723"/>
    </source>
</evidence>
<dbReference type="SFLD" id="SFLDG01067">
    <property type="entry name" value="SPASM/twitch_domain_containing"/>
    <property type="match status" value="1"/>
</dbReference>
<comment type="cofactor">
    <cofactor evidence="2">
        <name>[4Fe-4S] cluster</name>
        <dbReference type="ChEBI" id="CHEBI:49883"/>
    </cofactor>
</comment>
<dbReference type="GO" id="GO:0051539">
    <property type="term" value="F:4 iron, 4 sulfur cluster binding"/>
    <property type="evidence" value="ECO:0007669"/>
    <property type="project" value="UniProtKB-KW"/>
</dbReference>
<evidence type="ECO:0000259" key="17">
    <source>
        <dbReference type="PROSITE" id="PS51918"/>
    </source>
</evidence>
<evidence type="ECO:0000256" key="11">
    <source>
        <dbReference type="ARBA" id="ARBA00023014"/>
    </source>
</evidence>
<dbReference type="GO" id="GO:0061799">
    <property type="term" value="F:cyclic pyranopterin monophosphate synthase activity"/>
    <property type="evidence" value="ECO:0007669"/>
    <property type="project" value="UniProtKB-EC"/>
</dbReference>
<feature type="domain" description="Radical SAM core" evidence="17">
    <location>
        <begin position="95"/>
        <end position="323"/>
    </location>
</feature>
<evidence type="ECO:0000313" key="19">
    <source>
        <dbReference type="Proteomes" id="UP000006174"/>
    </source>
</evidence>
<dbReference type="GO" id="GO:0046872">
    <property type="term" value="F:metal ion binding"/>
    <property type="evidence" value="ECO:0007669"/>
    <property type="project" value="UniProtKB-KW"/>
</dbReference>
<evidence type="ECO:0000256" key="2">
    <source>
        <dbReference type="ARBA" id="ARBA00001966"/>
    </source>
</evidence>
<dbReference type="eggNOG" id="KOG2876">
    <property type="taxonomic scope" value="Eukaryota"/>
</dbReference>
<evidence type="ECO:0000313" key="18">
    <source>
        <dbReference type="EMBL" id="CCF53785.1"/>
    </source>
</evidence>
<keyword evidence="12" id="KW-0342">GTP-binding</keyword>
<dbReference type="STRING" id="1128400.I2G3P2"/>
<sequence>MTLAGPSRLGAWSSLVIRRSTTGGGAACPQSLRHYSRTSTLSKPLTAGAEASSSSYDPSVAISALQQQQQRVRQRISEIDSRLEPPSPSHVLRDRHARQHTYLRISLTEKCNLRCLYCMPEDGVPLTPSNELLSTSEVERLASLFVSQGVNKIRLTGGEPTVRSDLPQIVSSLNELKQHGLEQIGITTNGIALGKRKLDTLVQNGLTHLNVSLDTLDSFKFEFMTRRRGHEAVMASIERALALEMPSVKINVVVIKGLNDKQDVIDFVRFTKDKPITIRFIEYMPFDGNKWQVQKLVPYRDLVKTIQSEFPDFERIANRDDPNDTSKHWHVPGHQGTVGFITRLRITADGNLKVCLFGNAEVSLRDAMRTGFGPIPSLSAGSKGQPATDDQLLQLIGAAHSNKVEEEEEDDDDNPWGDLDKAFENLQDKSLYKQVYVKHPGSPHAPSSEDAVAPLSAAKDPIAEMEEAIFAQAGAAAVRGPSKPERNVTMAPLSGVKFSEVPPSVGGSGADLNGISMDGDAGAKWSEYMGATGEEDDSPWSSLDAFADNPESSAQFAVPLHLQEQQKLMQTSAQHFATATPQHHQQHPATDAFAANSAFIQQQTQPESSEEAMFAQAVARMLNHTSSSSFHANQENPGNLSHIDASGSASMVDVSPKPTTLRSATATGRVYMPSSAITLIRTTGDPSGKGPVLHTAQLAGIMAAKRTSDLIPLCHPLPLTHVEVKLEVEDGEEGEGWMSVECTARTAGQTGVEMEALTGCMGACLTIWDMVKAIAGKGMRIGEVKVVRKEGGKSGDWEEISAVLESSLRSQEEQNRRLMSKLDVLVGGAEQAIDGHPTG</sequence>
<feature type="compositionally biased region" description="Polar residues" evidence="16">
    <location>
        <begin position="626"/>
        <end position="639"/>
    </location>
</feature>
<evidence type="ECO:0000256" key="6">
    <source>
        <dbReference type="ARBA" id="ARBA00022485"/>
    </source>
</evidence>
<comment type="similarity">
    <text evidence="5">In the N-terminal section; belongs to the radical SAM superfamily. MoaA family.</text>
</comment>
<keyword evidence="13" id="KW-0501">Molybdenum cofactor biosynthesis</keyword>
<dbReference type="InterPro" id="IPR013785">
    <property type="entry name" value="Aldolase_TIM"/>
</dbReference>
<reference evidence="18 19" key="1">
    <citation type="journal article" date="2012" name="Plant Cell">
        <title>Genome comparison of barley and maize smut fungi reveals targeted loss of RNA silencing components and species-specific presence of transposable elements.</title>
        <authorList>
            <person name="Laurie J.D."/>
            <person name="Ali S."/>
            <person name="Linning R."/>
            <person name="Mannhaupt G."/>
            <person name="Wong P."/>
            <person name="Gueldener U."/>
            <person name="Muensterkoetter M."/>
            <person name="Moore R."/>
            <person name="Kahmann R."/>
            <person name="Bakkeren G."/>
            <person name="Schirawski J."/>
        </authorList>
    </citation>
    <scope>NUCLEOTIDE SEQUENCE [LARGE SCALE GENOMIC DNA]</scope>
    <source>
        <strain evidence="19">Uh4875-4</strain>
    </source>
</reference>
<evidence type="ECO:0000256" key="10">
    <source>
        <dbReference type="ARBA" id="ARBA00023004"/>
    </source>
</evidence>
<evidence type="ECO:0000256" key="15">
    <source>
        <dbReference type="ARBA" id="ARBA00048697"/>
    </source>
</evidence>
<dbReference type="CDD" id="cd21117">
    <property type="entry name" value="Twitch_MoaA"/>
    <property type="match status" value="1"/>
</dbReference>
<keyword evidence="6" id="KW-0004">4Fe-4S</keyword>
<feature type="region of interest" description="Disordered" evidence="16">
    <location>
        <begin position="626"/>
        <end position="659"/>
    </location>
</feature>
<dbReference type="GO" id="GO:0006777">
    <property type="term" value="P:Mo-molybdopterin cofactor biosynthetic process"/>
    <property type="evidence" value="ECO:0007669"/>
    <property type="project" value="UniProtKB-KW"/>
</dbReference>
<dbReference type="InterPro" id="IPR013483">
    <property type="entry name" value="MoaA"/>
</dbReference>
<dbReference type="SFLD" id="SFLDS00029">
    <property type="entry name" value="Radical_SAM"/>
    <property type="match status" value="1"/>
</dbReference>
<keyword evidence="11" id="KW-0411">Iron-sulfur</keyword>
<evidence type="ECO:0000256" key="12">
    <source>
        <dbReference type="ARBA" id="ARBA00023134"/>
    </source>
</evidence>
<dbReference type="Pfam" id="PF06463">
    <property type="entry name" value="Mob_synth_C"/>
    <property type="match status" value="1"/>
</dbReference>